<dbReference type="Proteomes" id="UP000805649">
    <property type="component" value="Unassembled WGS sequence"/>
</dbReference>
<keyword evidence="2" id="KW-1185">Reference proteome</keyword>
<dbReference type="EMBL" id="VUJX02000011">
    <property type="protein sequence ID" value="KAL0930484.1"/>
    <property type="molecule type" value="Genomic_DNA"/>
</dbReference>
<accession>A0ACC3YF43</accession>
<reference evidence="1 2" key="1">
    <citation type="journal article" date="2020" name="Phytopathology">
        <title>Genome Sequence Resources of Colletotrichum truncatum, C. plurivorum, C. musicola, and C. sojae: Four Species Pathogenic to Soybean (Glycine max).</title>
        <authorList>
            <person name="Rogerio F."/>
            <person name="Boufleur T.R."/>
            <person name="Ciampi-Guillardi M."/>
            <person name="Sukno S.A."/>
            <person name="Thon M.R."/>
            <person name="Massola Junior N.S."/>
            <person name="Baroncelli R."/>
        </authorList>
    </citation>
    <scope>NUCLEOTIDE SEQUENCE [LARGE SCALE GENOMIC DNA]</scope>
    <source>
        <strain evidence="1 2">CMES1059</strain>
    </source>
</reference>
<evidence type="ECO:0000313" key="2">
    <source>
        <dbReference type="Proteomes" id="UP000805649"/>
    </source>
</evidence>
<proteinExistence type="predicted"/>
<gene>
    <name evidence="1" type="ORF">CTRU02_214559</name>
</gene>
<sequence>MSLKRKRALEDIFQSRLIKFVIGTPGVEFSVHESSFTRLSAPLRALLTGGMQESIDARVVWDDLETSIFLALVDFAYNGDYATPSLVKASQPETSTKADSEEDCVVKTISISDWMKKFDGQNRRPIIYSLCKAVFEKEKKKSWDGSIGKATYAAEMMDANVTGHDVVFMFHAKLYTLADKYAIGQLKELCLKRIRASLLLAPGNKHVLKAVRKLVCYVYEHTLHGDGLRNLVLRYCIVKIGWLKKCGFVTQMVKGLPTFATDLLLGTPQTIFDQIMGEPWDGKGSTWSPSR</sequence>
<protein>
    <submittedName>
        <fullName evidence="1">Uncharacterized protein</fullName>
    </submittedName>
</protein>
<name>A0ACC3YF43_COLTU</name>
<organism evidence="1 2">
    <name type="scientific">Colletotrichum truncatum</name>
    <name type="common">Anthracnose fungus</name>
    <name type="synonym">Colletotrichum capsici</name>
    <dbReference type="NCBI Taxonomy" id="5467"/>
    <lineage>
        <taxon>Eukaryota</taxon>
        <taxon>Fungi</taxon>
        <taxon>Dikarya</taxon>
        <taxon>Ascomycota</taxon>
        <taxon>Pezizomycotina</taxon>
        <taxon>Sordariomycetes</taxon>
        <taxon>Hypocreomycetidae</taxon>
        <taxon>Glomerellales</taxon>
        <taxon>Glomerellaceae</taxon>
        <taxon>Colletotrichum</taxon>
        <taxon>Colletotrichum truncatum species complex</taxon>
    </lineage>
</organism>
<comment type="caution">
    <text evidence="1">The sequence shown here is derived from an EMBL/GenBank/DDBJ whole genome shotgun (WGS) entry which is preliminary data.</text>
</comment>
<evidence type="ECO:0000313" key="1">
    <source>
        <dbReference type="EMBL" id="KAL0930484.1"/>
    </source>
</evidence>